<comment type="subcellular location">
    <subcellularLocation>
        <location evidence="1">Secreted</location>
    </subcellularLocation>
</comment>
<evidence type="ECO:0000256" key="2">
    <source>
        <dbReference type="ARBA" id="ARBA00022525"/>
    </source>
</evidence>
<dbReference type="InterPro" id="IPR050557">
    <property type="entry name" value="RTX_toxin/Mannuronan_C5-epim"/>
</dbReference>
<dbReference type="AlphaFoldDB" id="A0A2S2DL95"/>
<evidence type="ECO:0000259" key="3">
    <source>
        <dbReference type="PROSITE" id="PS50268"/>
    </source>
</evidence>
<dbReference type="InterPro" id="IPR001343">
    <property type="entry name" value="Hemolysn_Ca-bd"/>
</dbReference>
<dbReference type="GO" id="GO:0016020">
    <property type="term" value="C:membrane"/>
    <property type="evidence" value="ECO:0007669"/>
    <property type="project" value="InterPro"/>
</dbReference>
<organism evidence="4 5">
    <name type="scientific">Massilia oculi</name>
    <dbReference type="NCBI Taxonomy" id="945844"/>
    <lineage>
        <taxon>Bacteria</taxon>
        <taxon>Pseudomonadati</taxon>
        <taxon>Pseudomonadota</taxon>
        <taxon>Betaproteobacteria</taxon>
        <taxon>Burkholderiales</taxon>
        <taxon>Oxalobacteraceae</taxon>
        <taxon>Telluria group</taxon>
        <taxon>Massilia</taxon>
    </lineage>
</organism>
<keyword evidence="5" id="KW-1185">Reference proteome</keyword>
<dbReference type="OrthoDB" id="6091599at2"/>
<dbReference type="SUPFAM" id="SSF51120">
    <property type="entry name" value="beta-Roll"/>
    <property type="match status" value="1"/>
</dbReference>
<proteinExistence type="predicted"/>
<dbReference type="Pfam" id="PF00353">
    <property type="entry name" value="HemolysinCabind"/>
    <property type="match status" value="1"/>
</dbReference>
<dbReference type="PANTHER" id="PTHR38340:SF1">
    <property type="entry name" value="S-LAYER PROTEIN"/>
    <property type="match status" value="1"/>
</dbReference>
<dbReference type="GO" id="GO:0005509">
    <property type="term" value="F:calcium ion binding"/>
    <property type="evidence" value="ECO:0007669"/>
    <property type="project" value="InterPro"/>
</dbReference>
<dbReference type="InterPro" id="IPR002126">
    <property type="entry name" value="Cadherin-like_dom"/>
</dbReference>
<dbReference type="Gene3D" id="2.60.40.60">
    <property type="entry name" value="Cadherins"/>
    <property type="match status" value="1"/>
</dbReference>
<evidence type="ECO:0000313" key="5">
    <source>
        <dbReference type="Proteomes" id="UP000245820"/>
    </source>
</evidence>
<dbReference type="PANTHER" id="PTHR38340">
    <property type="entry name" value="S-LAYER PROTEIN"/>
    <property type="match status" value="1"/>
</dbReference>
<evidence type="ECO:0000313" key="4">
    <source>
        <dbReference type="EMBL" id="AWL06153.1"/>
    </source>
</evidence>
<dbReference type="GO" id="GO:0007156">
    <property type="term" value="P:homophilic cell adhesion via plasma membrane adhesion molecules"/>
    <property type="evidence" value="ECO:0007669"/>
    <property type="project" value="InterPro"/>
</dbReference>
<evidence type="ECO:0000256" key="1">
    <source>
        <dbReference type="ARBA" id="ARBA00004613"/>
    </source>
</evidence>
<name>A0A2S2DL95_9BURK</name>
<dbReference type="Pfam" id="PF13946">
    <property type="entry name" value="DUF4214"/>
    <property type="match status" value="2"/>
</dbReference>
<dbReference type="Gene3D" id="2.150.10.10">
    <property type="entry name" value="Serralysin-like metalloprotease, C-terminal"/>
    <property type="match status" value="1"/>
</dbReference>
<dbReference type="Proteomes" id="UP000245820">
    <property type="component" value="Chromosome"/>
</dbReference>
<sequence>MATAFTSQVSAAESTWPIEPRFSYPNGDVMQVAENTRDVTVDIISQGPSGPIYNDYVITGGADAALFTVDQATGLLRFIEAPDYESPRDRGAGAGNNTYQVEVTRTDSAGTAAQLLTIWVTDVDERPGTAPQVSVIDNREVRVNTVTEADGTQRQVLIAGTARVAGPDTNGASLTSAVPIAVDGSGRVLLRADLPMEAGMTASGSVVPEAAGAVLADVLREVRQHSEAGSASQASLLAGATRFVAEAGNTPLLLQTIAPTVAFGVAPQAYSPLALVGVEAGAGNPLVAVVIDTRGLWNSSVTLDHIGFAALAGEVTVRGGAGGQHVVADADAQTLELGEGNDVVYAGGGDDVIDCGAGDDRLHGEDGDDNIIVGAGNDWIDGGAGIDTVRLAGSRADYTLRVEQGHVVVTARDGIEGSDSLANVEILNFGGDGAERSVRGTVTRMIESLEDRVATRVELDAWEAQHAAGMSLLEISASLLAASGADDVMSDDDFVRSLYENGMEQDGNLKELYGWLVGLDAGARTRADVLLEFADHFAMLQYMDWYGSSAWIADTDVGMLVRMYDTLFDRAPDQGGLNHWIAASENGIGMAAIADTFVNAAEGQFGGMSNAQYVAHLYQAGLERTASQAEVAGWAALIDDGTLNRGDVLLGIANSAEMAELIGVMSTSIDLL</sequence>
<dbReference type="InterPro" id="IPR025282">
    <property type="entry name" value="DUF4214"/>
</dbReference>
<dbReference type="KEGG" id="mtim:DIR46_18090"/>
<dbReference type="InterPro" id="IPR011049">
    <property type="entry name" value="Serralysin-like_metalloprot_C"/>
</dbReference>
<accession>A0A2S2DL95</accession>
<dbReference type="RefSeq" id="WP_109346477.1">
    <property type="nucleotide sequence ID" value="NZ_CP029343.1"/>
</dbReference>
<dbReference type="GO" id="GO:0005576">
    <property type="term" value="C:extracellular region"/>
    <property type="evidence" value="ECO:0007669"/>
    <property type="project" value="UniProtKB-SubCell"/>
</dbReference>
<keyword evidence="2" id="KW-0964">Secreted</keyword>
<dbReference type="EMBL" id="CP029343">
    <property type="protein sequence ID" value="AWL06153.1"/>
    <property type="molecule type" value="Genomic_DNA"/>
</dbReference>
<dbReference type="CDD" id="cd11304">
    <property type="entry name" value="Cadherin_repeat"/>
    <property type="match status" value="1"/>
</dbReference>
<gene>
    <name evidence="4" type="ORF">DIR46_18090</name>
</gene>
<feature type="domain" description="Cadherin" evidence="3">
    <location>
        <begin position="56"/>
        <end position="133"/>
    </location>
</feature>
<protein>
    <recommendedName>
        <fullName evidence="3">Cadherin domain-containing protein</fullName>
    </recommendedName>
</protein>
<reference evidence="4 5" key="1">
    <citation type="submission" date="2018-05" db="EMBL/GenBank/DDBJ databases">
        <title>Complete genome sequence of Massilia oculi sp. nov. CCUG 43427T (=DSM 26321T), the type strain of M. oculi, and comparison with genome sequences of other Massilia strains.</title>
        <authorList>
            <person name="Zhu B."/>
        </authorList>
    </citation>
    <scope>NUCLEOTIDE SEQUENCE [LARGE SCALE GENOMIC DNA]</scope>
    <source>
        <strain evidence="4 5">CCUG 43427</strain>
    </source>
</reference>
<dbReference type="PROSITE" id="PS50268">
    <property type="entry name" value="CADHERIN_2"/>
    <property type="match status" value="1"/>
</dbReference>